<dbReference type="SUPFAM" id="SSF53474">
    <property type="entry name" value="alpha/beta-Hydrolases"/>
    <property type="match status" value="1"/>
</dbReference>
<dbReference type="RefSeq" id="WP_183583778.1">
    <property type="nucleotide sequence ID" value="NZ_JACHXJ010000003.1"/>
</dbReference>
<dbReference type="Gene3D" id="3.40.50.1820">
    <property type="entry name" value="alpha/beta hydrolase"/>
    <property type="match status" value="1"/>
</dbReference>
<feature type="domain" description="AB hydrolase-1" evidence="1">
    <location>
        <begin position="14"/>
        <end position="230"/>
    </location>
</feature>
<dbReference type="Pfam" id="PF12697">
    <property type="entry name" value="Abhydrolase_6"/>
    <property type="match status" value="1"/>
</dbReference>
<sequence length="245" mass="26741">MEKALEDRKPIGYVFIPGAGLDARIWDRMARELPAPWLAVDYPGRGTDNGGTGKLSLKDYCAHVKEQIRSWDVEKFILVTHSLGGVPGLNIAAEMGDRVAGFAAVGAVIPAGGGSFASAFPSGQRLLLPLMMRLFGTKPPEQAIRRGLCSDLTDEQADEIVRRFTPESIRVYTDRVEAASRLQIPSLYIKLGQDQELKPGMQDQMAGNLGARVERLESGHLPMLSHPNELRQLLQGFCTSVSAAR</sequence>
<accession>A0A839TSY4</accession>
<reference evidence="2 3" key="1">
    <citation type="submission" date="2020-08" db="EMBL/GenBank/DDBJ databases">
        <title>Genomic Encyclopedia of Type Strains, Phase III (KMG-III): the genomes of soil and plant-associated and newly described type strains.</title>
        <authorList>
            <person name="Whitman W."/>
        </authorList>
    </citation>
    <scope>NUCLEOTIDE SEQUENCE [LARGE SCALE GENOMIC DNA]</scope>
    <source>
        <strain evidence="2 3">CECT 5831</strain>
    </source>
</reference>
<dbReference type="InterPro" id="IPR029058">
    <property type="entry name" value="AB_hydrolase_fold"/>
</dbReference>
<comment type="caution">
    <text evidence="2">The sequence shown here is derived from an EMBL/GenBank/DDBJ whole genome shotgun (WGS) entry which is preliminary data.</text>
</comment>
<dbReference type="Proteomes" id="UP000517523">
    <property type="component" value="Unassembled WGS sequence"/>
</dbReference>
<name>A0A839TSY4_9BACL</name>
<dbReference type="PANTHER" id="PTHR37017">
    <property type="entry name" value="AB HYDROLASE-1 DOMAIN-CONTAINING PROTEIN-RELATED"/>
    <property type="match status" value="1"/>
</dbReference>
<evidence type="ECO:0000313" key="2">
    <source>
        <dbReference type="EMBL" id="MBB3129671.1"/>
    </source>
</evidence>
<dbReference type="InterPro" id="IPR052897">
    <property type="entry name" value="Sec-Metab_Biosynth_Hydrolase"/>
</dbReference>
<proteinExistence type="predicted"/>
<gene>
    <name evidence="2" type="ORF">FHS19_004346</name>
</gene>
<dbReference type="EMBL" id="JACHXJ010000003">
    <property type="protein sequence ID" value="MBB3129671.1"/>
    <property type="molecule type" value="Genomic_DNA"/>
</dbReference>
<protein>
    <submittedName>
        <fullName evidence="2">Pimeloyl-ACP methyl ester carboxylesterase</fullName>
    </submittedName>
</protein>
<dbReference type="InterPro" id="IPR000073">
    <property type="entry name" value="AB_hydrolase_1"/>
</dbReference>
<evidence type="ECO:0000313" key="3">
    <source>
        <dbReference type="Proteomes" id="UP000517523"/>
    </source>
</evidence>
<organism evidence="2 3">
    <name type="scientific">Paenibacillus rhizosphaerae</name>
    <dbReference type="NCBI Taxonomy" id="297318"/>
    <lineage>
        <taxon>Bacteria</taxon>
        <taxon>Bacillati</taxon>
        <taxon>Bacillota</taxon>
        <taxon>Bacilli</taxon>
        <taxon>Bacillales</taxon>
        <taxon>Paenibacillaceae</taxon>
        <taxon>Paenibacillus</taxon>
    </lineage>
</organism>
<evidence type="ECO:0000259" key="1">
    <source>
        <dbReference type="Pfam" id="PF12697"/>
    </source>
</evidence>
<dbReference type="AlphaFoldDB" id="A0A839TSY4"/>
<dbReference type="PANTHER" id="PTHR37017:SF11">
    <property type="entry name" value="ESTERASE_LIPASE_THIOESTERASE DOMAIN-CONTAINING PROTEIN"/>
    <property type="match status" value="1"/>
</dbReference>